<dbReference type="AlphaFoldDB" id="A0A2G1W2E5"/>
<comment type="caution">
    <text evidence="1">The sequence shown here is derived from an EMBL/GenBank/DDBJ whole genome shotgun (WGS) entry which is preliminary data.</text>
</comment>
<gene>
    <name evidence="1" type="ORF">CEE69_23590</name>
</gene>
<keyword evidence="2" id="KW-1185">Reference proteome</keyword>
<organism evidence="1 2">
    <name type="scientific">Rhodopirellula bahusiensis</name>
    <dbReference type="NCBI Taxonomy" id="2014065"/>
    <lineage>
        <taxon>Bacteria</taxon>
        <taxon>Pseudomonadati</taxon>
        <taxon>Planctomycetota</taxon>
        <taxon>Planctomycetia</taxon>
        <taxon>Pirellulales</taxon>
        <taxon>Pirellulaceae</taxon>
        <taxon>Rhodopirellula</taxon>
    </lineage>
</organism>
<dbReference type="Proteomes" id="UP000225740">
    <property type="component" value="Unassembled WGS sequence"/>
</dbReference>
<evidence type="ECO:0000313" key="2">
    <source>
        <dbReference type="Proteomes" id="UP000225740"/>
    </source>
</evidence>
<protein>
    <submittedName>
        <fullName evidence="1">DUF1560 domain-containing protein</fullName>
    </submittedName>
</protein>
<dbReference type="EMBL" id="NIZW01000022">
    <property type="protein sequence ID" value="PHQ32849.1"/>
    <property type="molecule type" value="Genomic_DNA"/>
</dbReference>
<proteinExistence type="predicted"/>
<evidence type="ECO:0000313" key="1">
    <source>
        <dbReference type="EMBL" id="PHQ32849.1"/>
    </source>
</evidence>
<reference evidence="1 2" key="1">
    <citation type="submission" date="2017-06" db="EMBL/GenBank/DDBJ databases">
        <title>Description of Rhodopirellula bahusiensis sp. nov.</title>
        <authorList>
            <person name="Kizina J."/>
            <person name="Harder J."/>
        </authorList>
    </citation>
    <scope>NUCLEOTIDE SEQUENCE [LARGE SCALE GENOMIC DNA]</scope>
    <source>
        <strain evidence="1 2">SWK21</strain>
    </source>
</reference>
<dbReference type="AntiFam" id="ANF00257">
    <property type="entry name" value="Protein of unknown function (DUF1560)"/>
</dbReference>
<sequence length="50" mass="5488">MRRHPRFGGWHHPTACVANTSGSKPNIRCPRTISVRSAEISVPLTAPAEH</sequence>
<name>A0A2G1W2E5_9BACT</name>
<accession>A0A2G1W2E5</accession>